<evidence type="ECO:0000313" key="7">
    <source>
        <dbReference type="EMBL" id="TCW36966.1"/>
    </source>
</evidence>
<gene>
    <name evidence="7" type="ORF">EDC29_103160</name>
</gene>
<dbReference type="InterPro" id="IPR053925">
    <property type="entry name" value="RecX_HTH_3rd"/>
</dbReference>
<evidence type="ECO:0000259" key="6">
    <source>
        <dbReference type="Pfam" id="PF21981"/>
    </source>
</evidence>
<feature type="domain" description="RecX second three-helical" evidence="5">
    <location>
        <begin position="37"/>
        <end position="74"/>
    </location>
</feature>
<dbReference type="Pfam" id="PF21981">
    <property type="entry name" value="RecX_HTH3"/>
    <property type="match status" value="1"/>
</dbReference>
<name>A0A4R4AE90_MARGR</name>
<dbReference type="GO" id="GO:0006282">
    <property type="term" value="P:regulation of DNA repair"/>
    <property type="evidence" value="ECO:0007669"/>
    <property type="project" value="InterPro"/>
</dbReference>
<evidence type="ECO:0000256" key="1">
    <source>
        <dbReference type="ARBA" id="ARBA00004496"/>
    </source>
</evidence>
<dbReference type="GO" id="GO:0005737">
    <property type="term" value="C:cytoplasm"/>
    <property type="evidence" value="ECO:0007669"/>
    <property type="project" value="UniProtKB-SubCell"/>
</dbReference>
<dbReference type="Gene3D" id="1.10.10.10">
    <property type="entry name" value="Winged helix-like DNA-binding domain superfamily/Winged helix DNA-binding domain"/>
    <property type="match status" value="3"/>
</dbReference>
<sequence>MREHSRLELSRKLVSRGFEVAALAPVLDRLEAEGALDESRLVERYVAERVEKGFGPLRIQAELNDKGVADTLIEPQLRHLREAWPEHLAALHARRFGDAPPADRASYAKRARFLTRRGFPTDMVRRLLRWND</sequence>
<dbReference type="InterPro" id="IPR003783">
    <property type="entry name" value="Regulatory_RecX"/>
</dbReference>
<dbReference type="AlphaFoldDB" id="A0A4R4AE90"/>
<reference evidence="7 8" key="1">
    <citation type="submission" date="2019-03" db="EMBL/GenBank/DDBJ databases">
        <title>Genomic Encyclopedia of Type Strains, Phase IV (KMG-IV): sequencing the most valuable type-strain genomes for metagenomic binning, comparative biology and taxonomic classification.</title>
        <authorList>
            <person name="Goeker M."/>
        </authorList>
    </citation>
    <scope>NUCLEOTIDE SEQUENCE [LARGE SCALE GENOMIC DNA]</scope>
    <source>
        <strain evidence="7 8">DSM 203</strain>
    </source>
</reference>
<evidence type="ECO:0000259" key="5">
    <source>
        <dbReference type="Pfam" id="PF02631"/>
    </source>
</evidence>
<accession>A0A4R4AE90</accession>
<comment type="similarity">
    <text evidence="2">Belongs to the RecX family.</text>
</comment>
<evidence type="ECO:0000256" key="2">
    <source>
        <dbReference type="ARBA" id="ARBA00009695"/>
    </source>
</evidence>
<dbReference type="Proteomes" id="UP000295247">
    <property type="component" value="Unassembled WGS sequence"/>
</dbReference>
<comment type="caution">
    <text evidence="7">The sequence shown here is derived from an EMBL/GenBank/DDBJ whole genome shotgun (WGS) entry which is preliminary data.</text>
</comment>
<dbReference type="PANTHER" id="PTHR33602:SF1">
    <property type="entry name" value="REGULATORY PROTEIN RECX FAMILY PROTEIN"/>
    <property type="match status" value="1"/>
</dbReference>
<keyword evidence="4" id="KW-0963">Cytoplasm</keyword>
<dbReference type="InterPro" id="IPR036388">
    <property type="entry name" value="WH-like_DNA-bd_sf"/>
</dbReference>
<dbReference type="EMBL" id="SMDC01000003">
    <property type="protein sequence ID" value="TCW36966.1"/>
    <property type="molecule type" value="Genomic_DNA"/>
</dbReference>
<protein>
    <recommendedName>
        <fullName evidence="3">Regulatory protein RecX</fullName>
    </recommendedName>
</protein>
<dbReference type="PANTHER" id="PTHR33602">
    <property type="entry name" value="REGULATORY PROTEIN RECX FAMILY PROTEIN"/>
    <property type="match status" value="1"/>
</dbReference>
<dbReference type="Pfam" id="PF02631">
    <property type="entry name" value="RecX_HTH2"/>
    <property type="match status" value="1"/>
</dbReference>
<comment type="subcellular location">
    <subcellularLocation>
        <location evidence="1">Cytoplasm</location>
    </subcellularLocation>
</comment>
<dbReference type="InterPro" id="IPR053924">
    <property type="entry name" value="RecX_HTH_2nd"/>
</dbReference>
<evidence type="ECO:0000256" key="3">
    <source>
        <dbReference type="ARBA" id="ARBA00018111"/>
    </source>
</evidence>
<feature type="domain" description="RecX third three-helical" evidence="6">
    <location>
        <begin position="86"/>
        <end position="128"/>
    </location>
</feature>
<evidence type="ECO:0000313" key="8">
    <source>
        <dbReference type="Proteomes" id="UP000295247"/>
    </source>
</evidence>
<proteinExistence type="inferred from homology"/>
<evidence type="ECO:0000256" key="4">
    <source>
        <dbReference type="ARBA" id="ARBA00022490"/>
    </source>
</evidence>
<organism evidence="7 8">
    <name type="scientific">Marichromatium gracile</name>
    <name type="common">Chromatium gracile</name>
    <dbReference type="NCBI Taxonomy" id="1048"/>
    <lineage>
        <taxon>Bacteria</taxon>
        <taxon>Pseudomonadati</taxon>
        <taxon>Pseudomonadota</taxon>
        <taxon>Gammaproteobacteria</taxon>
        <taxon>Chromatiales</taxon>
        <taxon>Chromatiaceae</taxon>
        <taxon>Marichromatium</taxon>
    </lineage>
</organism>